<dbReference type="Pfam" id="PF08448">
    <property type="entry name" value="PAS_4"/>
    <property type="match status" value="2"/>
</dbReference>
<dbReference type="STRING" id="1855383.SAMN05216548_11369"/>
<evidence type="ECO:0000259" key="13">
    <source>
        <dbReference type="PROSITE" id="PS50113"/>
    </source>
</evidence>
<evidence type="ECO:0000256" key="4">
    <source>
        <dbReference type="ARBA" id="ARBA00022553"/>
    </source>
</evidence>
<keyword evidence="9" id="KW-0547">Nucleotide-binding</keyword>
<dbReference type="SUPFAM" id="SSF55785">
    <property type="entry name" value="PYP-like sensor domain (PAS domain)"/>
    <property type="match status" value="2"/>
</dbReference>
<keyword evidence="5" id="KW-0285">Flavoprotein</keyword>
<dbReference type="InterPro" id="IPR000700">
    <property type="entry name" value="PAS-assoc_C"/>
</dbReference>
<dbReference type="Proteomes" id="UP000199647">
    <property type="component" value="Unassembled WGS sequence"/>
</dbReference>
<comment type="catalytic activity">
    <reaction evidence="1">
        <text>ATP + protein L-histidine = ADP + protein N-phospho-L-histidine.</text>
        <dbReference type="EC" id="2.7.13.3"/>
    </reaction>
</comment>
<keyword evidence="4" id="KW-0597">Phosphoprotein</keyword>
<evidence type="ECO:0000256" key="3">
    <source>
        <dbReference type="ARBA" id="ARBA00021740"/>
    </source>
</evidence>
<keyword evidence="8" id="KW-0677">Repeat</keyword>
<dbReference type="PANTHER" id="PTHR41523:SF7">
    <property type="entry name" value="HISTIDINE KINASE"/>
    <property type="match status" value="1"/>
</dbReference>
<dbReference type="InterPro" id="IPR035965">
    <property type="entry name" value="PAS-like_dom_sf"/>
</dbReference>
<evidence type="ECO:0000256" key="12">
    <source>
        <dbReference type="ARBA" id="ARBA00023026"/>
    </source>
</evidence>
<dbReference type="Gene3D" id="3.30.565.10">
    <property type="entry name" value="Histidine kinase-like ATPase, C-terminal domain"/>
    <property type="match status" value="1"/>
</dbReference>
<organism evidence="14 15">
    <name type="scientific">Faunimonas pinastri</name>
    <dbReference type="NCBI Taxonomy" id="1855383"/>
    <lineage>
        <taxon>Bacteria</taxon>
        <taxon>Pseudomonadati</taxon>
        <taxon>Pseudomonadota</taxon>
        <taxon>Alphaproteobacteria</taxon>
        <taxon>Hyphomicrobiales</taxon>
        <taxon>Afifellaceae</taxon>
        <taxon>Faunimonas</taxon>
    </lineage>
</organism>
<dbReference type="SMART" id="SM00911">
    <property type="entry name" value="HWE_HK"/>
    <property type="match status" value="1"/>
</dbReference>
<evidence type="ECO:0000256" key="9">
    <source>
        <dbReference type="ARBA" id="ARBA00022741"/>
    </source>
</evidence>
<keyword evidence="15" id="KW-1185">Reference proteome</keyword>
<keyword evidence="11" id="KW-0067">ATP-binding</keyword>
<proteinExistence type="predicted"/>
<feature type="domain" description="PAC" evidence="13">
    <location>
        <begin position="84"/>
        <end position="139"/>
    </location>
</feature>
<feature type="domain" description="PAC" evidence="13">
    <location>
        <begin position="245"/>
        <end position="300"/>
    </location>
</feature>
<evidence type="ECO:0000256" key="10">
    <source>
        <dbReference type="ARBA" id="ARBA00022777"/>
    </source>
</evidence>
<dbReference type="PANTHER" id="PTHR41523">
    <property type="entry name" value="TWO-COMPONENT SYSTEM SENSOR PROTEIN"/>
    <property type="match status" value="1"/>
</dbReference>
<gene>
    <name evidence="14" type="ORF">SAMN05216548_11369</name>
</gene>
<dbReference type="InterPro" id="IPR011102">
    <property type="entry name" value="Sig_transdc_His_kinase_HWE"/>
</dbReference>
<evidence type="ECO:0000313" key="14">
    <source>
        <dbReference type="EMBL" id="SER21599.1"/>
    </source>
</evidence>
<evidence type="ECO:0000256" key="1">
    <source>
        <dbReference type="ARBA" id="ARBA00000085"/>
    </source>
</evidence>
<dbReference type="AlphaFoldDB" id="A0A1H9MDR6"/>
<evidence type="ECO:0000256" key="8">
    <source>
        <dbReference type="ARBA" id="ARBA00022737"/>
    </source>
</evidence>
<keyword evidence="10 14" id="KW-0418">Kinase</keyword>
<keyword evidence="7" id="KW-0808">Transferase</keyword>
<dbReference type="CDD" id="cd00130">
    <property type="entry name" value="PAS"/>
    <property type="match status" value="1"/>
</dbReference>
<sequence length="501" mass="55497">MNDLQPDFQALFDASPNAYVLLDPDFHIVDANEAYLTTVERPLPELAGQSIFEAFPSSGASLEMLKASLERVRTTRARDTLALIKYDIPVSGPDGEAWEERFWSATHTPLLDERGEVVFILQHTVDVTDLQRLRQAADDAGISLAPEQIEEGVLERARHVQETNKTLDGERRRLMHLFQQAPGFMCVLRGPDHVYELLNNAYLEAVGHRDLLGKTVRKALPEVASQGIIDLLDRVYRTGEAFLADALPLELARTAGMPPELRYLDFVYQPIVEDDGSISGIFVQGHDVTERKRTEQQRELLVAELNHRVKNTLAIVQSVAVQTVRTAPAPETFRRAFQARIIALSNTHDTLTRGHWESADFRELLEQELKPYGSDRVRLTGPRVRLPPNSTFTVGMAIHELAVNASKYGALSLADGMVTVEWQPRLGLKGESWVDVTWRERGGPPVAEPARKGFGSRLIESGIAGQLGGKASIAFDPEGITCVFAVPLTVATPERTDSSAA</sequence>
<evidence type="ECO:0000256" key="6">
    <source>
        <dbReference type="ARBA" id="ARBA00022643"/>
    </source>
</evidence>
<protein>
    <recommendedName>
        <fullName evidence="3">Blue-light-activated histidine kinase</fullName>
        <ecNumber evidence="2">2.7.13.3</ecNumber>
    </recommendedName>
</protein>
<dbReference type="InterPro" id="IPR036890">
    <property type="entry name" value="HATPase_C_sf"/>
</dbReference>
<dbReference type="EMBL" id="FOFG01000013">
    <property type="protein sequence ID" value="SER21599.1"/>
    <property type="molecule type" value="Genomic_DNA"/>
</dbReference>
<dbReference type="Gene3D" id="3.30.450.20">
    <property type="entry name" value="PAS domain"/>
    <property type="match status" value="2"/>
</dbReference>
<dbReference type="GO" id="GO:0005524">
    <property type="term" value="F:ATP binding"/>
    <property type="evidence" value="ECO:0007669"/>
    <property type="project" value="UniProtKB-KW"/>
</dbReference>
<name>A0A1H9MDR6_9HYPH</name>
<dbReference type="EC" id="2.7.13.3" evidence="2"/>
<evidence type="ECO:0000256" key="11">
    <source>
        <dbReference type="ARBA" id="ARBA00022840"/>
    </source>
</evidence>
<dbReference type="RefSeq" id="WP_238858376.1">
    <property type="nucleotide sequence ID" value="NZ_FOFG01000013.1"/>
</dbReference>
<dbReference type="SMART" id="SM00091">
    <property type="entry name" value="PAS"/>
    <property type="match status" value="2"/>
</dbReference>
<reference evidence="14 15" key="1">
    <citation type="submission" date="2016-10" db="EMBL/GenBank/DDBJ databases">
        <authorList>
            <person name="de Groot N.N."/>
        </authorList>
    </citation>
    <scope>NUCLEOTIDE SEQUENCE [LARGE SCALE GENOMIC DNA]</scope>
    <source>
        <strain evidence="14 15">A52C2</strain>
    </source>
</reference>
<dbReference type="Pfam" id="PF07536">
    <property type="entry name" value="HWE_HK"/>
    <property type="match status" value="1"/>
</dbReference>
<accession>A0A1H9MDR6</accession>
<dbReference type="InterPro" id="IPR000014">
    <property type="entry name" value="PAS"/>
</dbReference>
<keyword evidence="12" id="KW-0843">Virulence</keyword>
<evidence type="ECO:0000256" key="7">
    <source>
        <dbReference type="ARBA" id="ARBA00022679"/>
    </source>
</evidence>
<dbReference type="InterPro" id="IPR013656">
    <property type="entry name" value="PAS_4"/>
</dbReference>
<dbReference type="PROSITE" id="PS50113">
    <property type="entry name" value="PAC"/>
    <property type="match status" value="2"/>
</dbReference>
<evidence type="ECO:0000256" key="2">
    <source>
        <dbReference type="ARBA" id="ARBA00012438"/>
    </source>
</evidence>
<keyword evidence="6" id="KW-0288">FMN</keyword>
<evidence type="ECO:0000313" key="15">
    <source>
        <dbReference type="Proteomes" id="UP000199647"/>
    </source>
</evidence>
<dbReference type="GO" id="GO:0004673">
    <property type="term" value="F:protein histidine kinase activity"/>
    <property type="evidence" value="ECO:0007669"/>
    <property type="project" value="UniProtKB-EC"/>
</dbReference>
<evidence type="ECO:0000256" key="5">
    <source>
        <dbReference type="ARBA" id="ARBA00022630"/>
    </source>
</evidence>